<proteinExistence type="predicted"/>
<protein>
    <submittedName>
        <fullName evidence="1">Uncharacterized protein</fullName>
    </submittedName>
</protein>
<gene>
    <name evidence="1" type="ORF">GD578_06700</name>
</gene>
<reference evidence="1 2" key="1">
    <citation type="journal article" date="2021" name="MSphere">
        <title>Complete Genome Sequencing of Acinetobacter baumannii AC1633 and Acinetobacter nosocomialis AC1530 Unveils a Large Multidrug-Resistant Plasmid Encoding the NDM-1 and OXA-58 Carbapenemases.</title>
        <authorList>
            <person name="Alattraqchi A.G."/>
            <person name="Mohd Rani F."/>
            <person name="A. Rahman N.I."/>
            <person name="Ismail S."/>
            <person name="Cleary D.W."/>
            <person name="Clarke S.C."/>
            <person name="Yeo C.C."/>
        </authorList>
    </citation>
    <scope>NUCLEOTIDE SEQUENCE [LARGE SCALE GENOMIC DNA]</scope>
    <source>
        <strain evidence="1 2">AC1530</strain>
    </source>
</reference>
<evidence type="ECO:0000313" key="1">
    <source>
        <dbReference type="EMBL" id="QGA43568.1"/>
    </source>
</evidence>
<accession>A0AB37CT89</accession>
<organism evidence="1 2">
    <name type="scientific">Acinetobacter nosocomialis</name>
    <dbReference type="NCBI Taxonomy" id="106654"/>
    <lineage>
        <taxon>Bacteria</taxon>
        <taxon>Pseudomonadati</taxon>
        <taxon>Pseudomonadota</taxon>
        <taxon>Gammaproteobacteria</taxon>
        <taxon>Moraxellales</taxon>
        <taxon>Moraxellaceae</taxon>
        <taxon>Acinetobacter</taxon>
        <taxon>Acinetobacter calcoaceticus/baumannii complex</taxon>
    </lineage>
</organism>
<name>A0AB37CT89_ACINO</name>
<dbReference type="Proteomes" id="UP000325778">
    <property type="component" value="Chromosome"/>
</dbReference>
<dbReference type="RefSeq" id="WP_153518362.1">
    <property type="nucleotide sequence ID" value="NZ_CP045560.1"/>
</dbReference>
<sequence length="118" mass="13901">MNENAELIKYLDIAENVYANIYEKYQITDNPVTNLNRVMAEIRKEAEQINLKLKYSKIDFEECLSKPLSEREIKVDLSLLPRFEYRDEFILWLANFIGNISVQKKFIKQNGFVAQSCS</sequence>
<dbReference type="EMBL" id="CP045560">
    <property type="protein sequence ID" value="QGA43568.1"/>
    <property type="molecule type" value="Genomic_DNA"/>
</dbReference>
<dbReference type="AlphaFoldDB" id="A0AB37CT89"/>
<evidence type="ECO:0000313" key="2">
    <source>
        <dbReference type="Proteomes" id="UP000325778"/>
    </source>
</evidence>